<evidence type="ECO:0000313" key="2">
    <source>
        <dbReference type="EMBL" id="TCP59785.1"/>
    </source>
</evidence>
<dbReference type="InterPro" id="IPR024042">
    <property type="entry name" value="TM1646-like_dom_sf"/>
</dbReference>
<keyword evidence="3" id="KW-1185">Reference proteome</keyword>
<dbReference type="SUPFAM" id="SSF158397">
    <property type="entry name" value="TM1646-like"/>
    <property type="match status" value="1"/>
</dbReference>
<proteinExistence type="predicted"/>
<dbReference type="Pfam" id="PF03885">
    <property type="entry name" value="DUF327"/>
    <property type="match status" value="1"/>
</dbReference>
<feature type="region of interest" description="Disordered" evidence="1">
    <location>
        <begin position="1"/>
        <end position="21"/>
    </location>
</feature>
<dbReference type="EMBL" id="SLXT01000048">
    <property type="protein sequence ID" value="TCP59785.1"/>
    <property type="molecule type" value="Genomic_DNA"/>
</dbReference>
<dbReference type="OrthoDB" id="2081713at2"/>
<sequence length="145" mass="16351">MEINKVTKATPVSNKDKPEAPTSSIAFTEVMAQRRDQLDLAKFNKLAAKIEDQGKILAQSRTVEDLRHYKSLVKSFMEEAVKHALRVDEKRGFNRRGKAKIYKIVTKVDEKLLELTDHVLGSQANSLKILSLIGEIKGLLVDIYS</sequence>
<evidence type="ECO:0000313" key="3">
    <source>
        <dbReference type="Proteomes" id="UP000294813"/>
    </source>
</evidence>
<evidence type="ECO:0000256" key="1">
    <source>
        <dbReference type="SAM" id="MobiDB-lite"/>
    </source>
</evidence>
<dbReference type="InterPro" id="IPR005585">
    <property type="entry name" value="DUF327"/>
</dbReference>
<dbReference type="Gene3D" id="1.20.120.490">
    <property type="entry name" value="Hypothetical protein TM1646-like domain"/>
    <property type="match status" value="1"/>
</dbReference>
<dbReference type="AlphaFoldDB" id="A0A4R2RKM9"/>
<reference evidence="2 3" key="1">
    <citation type="submission" date="2019-03" db="EMBL/GenBank/DDBJ databases">
        <title>Genomic Encyclopedia of Type Strains, Phase IV (KMG-IV): sequencing the most valuable type-strain genomes for metagenomic binning, comparative biology and taxonomic classification.</title>
        <authorList>
            <person name="Goeker M."/>
        </authorList>
    </citation>
    <scope>NUCLEOTIDE SEQUENCE [LARGE SCALE GENOMIC DNA]</scope>
    <source>
        <strain evidence="2 3">DSM 11170</strain>
    </source>
</reference>
<dbReference type="Proteomes" id="UP000294813">
    <property type="component" value="Unassembled WGS sequence"/>
</dbReference>
<gene>
    <name evidence="2" type="ORF">EDD73_1483</name>
</gene>
<evidence type="ECO:0008006" key="4">
    <source>
        <dbReference type="Google" id="ProtNLM"/>
    </source>
</evidence>
<comment type="caution">
    <text evidence="2">The sequence shown here is derived from an EMBL/GenBank/DDBJ whole genome shotgun (WGS) entry which is preliminary data.</text>
</comment>
<organism evidence="2 3">
    <name type="scientific">Heliophilum fasciatum</name>
    <dbReference type="NCBI Taxonomy" id="35700"/>
    <lineage>
        <taxon>Bacteria</taxon>
        <taxon>Bacillati</taxon>
        <taxon>Bacillota</taxon>
        <taxon>Clostridia</taxon>
        <taxon>Eubacteriales</taxon>
        <taxon>Heliobacteriaceae</taxon>
        <taxon>Heliophilum</taxon>
    </lineage>
</organism>
<accession>A0A4R2RKM9</accession>
<name>A0A4R2RKM9_9FIRM</name>
<dbReference type="RefSeq" id="WP_131921054.1">
    <property type="nucleotide sequence ID" value="NZ_JAOQNU010000049.1"/>
</dbReference>
<protein>
    <recommendedName>
        <fullName evidence="4">DUF327 family protein</fullName>
    </recommendedName>
</protein>